<keyword evidence="1" id="KW-0812">Transmembrane</keyword>
<accession>A0A0B1RFK9</accession>
<proteinExistence type="predicted"/>
<evidence type="ECO:0000256" key="1">
    <source>
        <dbReference type="SAM" id="Phobius"/>
    </source>
</evidence>
<keyword evidence="1" id="KW-0472">Membrane</keyword>
<protein>
    <submittedName>
        <fullName evidence="2">Uncharacterized protein</fullName>
    </submittedName>
</protein>
<dbReference type="RefSeq" id="WP_039327412.1">
    <property type="nucleotide sequence ID" value="NZ_JTJJ01000005.1"/>
</dbReference>
<sequence>MFESRVVKLESDVKYIRRDVDELKADVKSIDRNMVTVLEKLDSIKESLAKKPSTDTVDKKISEAKLSILLGVPALIAVGSAAYKLITHFYFV</sequence>
<dbReference type="AlphaFoldDB" id="A0A0B1RFK9"/>
<keyword evidence="1" id="KW-1133">Transmembrane helix</keyword>
<reference evidence="2 3" key="1">
    <citation type="submission" date="2014-11" db="EMBL/GenBank/DDBJ databases">
        <title>Genome sequencing of Pantoea rodasii ND03.</title>
        <authorList>
            <person name="Muhamad Yunos N.Y."/>
            <person name="Chan K.-G."/>
        </authorList>
    </citation>
    <scope>NUCLEOTIDE SEQUENCE [LARGE SCALE GENOMIC DNA]</scope>
    <source>
        <strain evidence="2 3">ND03</strain>
    </source>
</reference>
<dbReference type="Gene3D" id="1.20.5.190">
    <property type="match status" value="1"/>
</dbReference>
<dbReference type="EMBL" id="JTJJ01000005">
    <property type="protein sequence ID" value="KHJ69982.1"/>
    <property type="molecule type" value="Genomic_DNA"/>
</dbReference>
<feature type="transmembrane region" description="Helical" evidence="1">
    <location>
        <begin position="68"/>
        <end position="91"/>
    </location>
</feature>
<gene>
    <name evidence="2" type="ORF">QU24_00795</name>
</gene>
<dbReference type="Proteomes" id="UP000030853">
    <property type="component" value="Unassembled WGS sequence"/>
</dbReference>
<name>A0A0B1RFK9_9GAMM</name>
<evidence type="ECO:0000313" key="2">
    <source>
        <dbReference type="EMBL" id="KHJ69982.1"/>
    </source>
</evidence>
<organism evidence="2 3">
    <name type="scientific">Pantoea rodasii</name>
    <dbReference type="NCBI Taxonomy" id="1076549"/>
    <lineage>
        <taxon>Bacteria</taxon>
        <taxon>Pseudomonadati</taxon>
        <taxon>Pseudomonadota</taxon>
        <taxon>Gammaproteobacteria</taxon>
        <taxon>Enterobacterales</taxon>
        <taxon>Erwiniaceae</taxon>
        <taxon>Pantoea</taxon>
    </lineage>
</organism>
<comment type="caution">
    <text evidence="2">The sequence shown here is derived from an EMBL/GenBank/DDBJ whole genome shotgun (WGS) entry which is preliminary data.</text>
</comment>
<evidence type="ECO:0000313" key="3">
    <source>
        <dbReference type="Proteomes" id="UP000030853"/>
    </source>
</evidence>